<dbReference type="Proteomes" id="UP000663181">
    <property type="component" value="Chromosome"/>
</dbReference>
<organism evidence="2 3">
    <name type="scientific">Dyella caseinilytica</name>
    <dbReference type="NCBI Taxonomy" id="1849581"/>
    <lineage>
        <taxon>Bacteria</taxon>
        <taxon>Pseudomonadati</taxon>
        <taxon>Pseudomonadota</taxon>
        <taxon>Gammaproteobacteria</taxon>
        <taxon>Lysobacterales</taxon>
        <taxon>Rhodanobacteraceae</taxon>
        <taxon>Dyella</taxon>
    </lineage>
</organism>
<proteinExistence type="predicted"/>
<keyword evidence="3" id="KW-1185">Reference proteome</keyword>
<name>A0ABX7GTY0_9GAMM</name>
<protein>
    <submittedName>
        <fullName evidence="2">Uncharacterized protein</fullName>
    </submittedName>
</protein>
<accession>A0ABX7GTY0</accession>
<evidence type="ECO:0000256" key="1">
    <source>
        <dbReference type="SAM" id="SignalP"/>
    </source>
</evidence>
<dbReference type="RefSeq" id="WP_188796264.1">
    <property type="nucleotide sequence ID" value="NZ_BMIZ01000001.1"/>
</dbReference>
<keyword evidence="1" id="KW-0732">Signal</keyword>
<feature type="signal peptide" evidence="1">
    <location>
        <begin position="1"/>
        <end position="23"/>
    </location>
</feature>
<evidence type="ECO:0000313" key="3">
    <source>
        <dbReference type="Proteomes" id="UP000663181"/>
    </source>
</evidence>
<feature type="chain" id="PRO_5045580462" evidence="1">
    <location>
        <begin position="24"/>
        <end position="185"/>
    </location>
</feature>
<evidence type="ECO:0000313" key="2">
    <source>
        <dbReference type="EMBL" id="QRN53903.1"/>
    </source>
</evidence>
<gene>
    <name evidence="2" type="ORF">ISN74_00325</name>
</gene>
<reference evidence="2 3" key="1">
    <citation type="submission" date="2020-10" db="EMBL/GenBank/DDBJ databases">
        <title>Phylogeny of dyella-like bacteria.</title>
        <authorList>
            <person name="Fu J."/>
        </authorList>
    </citation>
    <scope>NUCLEOTIDE SEQUENCE [LARGE SCALE GENOMIC DNA]</scope>
    <source>
        <strain evidence="2 3">DHOB09</strain>
    </source>
</reference>
<dbReference type="EMBL" id="CP064030">
    <property type="protein sequence ID" value="QRN53903.1"/>
    <property type="molecule type" value="Genomic_DNA"/>
</dbReference>
<sequence>MSRANVVLLIFSVWMASAMNAAANGVSSGNISAPAQATADHGAGQIQSGEVMNVPLLVIVDARGQVRDIQHSQRLPTQVNDLLWQSVKNWTKASAVIDGRHEAAQVFMNVTLHAVPQSDGKTNVYFTLASEGPVLRGYWRMWGGRLHGFCSSSTGLIAGEGGKGYHCASELVPASASSAPAPASP</sequence>